<keyword evidence="3" id="KW-1185">Reference proteome</keyword>
<dbReference type="PANTHER" id="PTHR37489">
    <property type="entry name" value="DUF3500 DOMAIN-CONTAINING PROTEIN"/>
    <property type="match status" value="1"/>
</dbReference>
<dbReference type="EMBL" id="JAVDYC010000001">
    <property type="protein sequence ID" value="MDR7327163.1"/>
    <property type="molecule type" value="Genomic_DNA"/>
</dbReference>
<comment type="caution">
    <text evidence="2">The sequence shown here is derived from an EMBL/GenBank/DDBJ whole genome shotgun (WGS) entry which is preliminary data.</text>
</comment>
<feature type="compositionally biased region" description="Low complexity" evidence="1">
    <location>
        <begin position="38"/>
        <end position="65"/>
    </location>
</feature>
<dbReference type="AlphaFoldDB" id="A0AAE4CY08"/>
<evidence type="ECO:0000313" key="2">
    <source>
        <dbReference type="EMBL" id="MDR7327163.1"/>
    </source>
</evidence>
<dbReference type="Pfam" id="PF12006">
    <property type="entry name" value="DUF3500"/>
    <property type="match status" value="1"/>
</dbReference>
<feature type="region of interest" description="Disordered" evidence="1">
    <location>
        <begin position="35"/>
        <end position="65"/>
    </location>
</feature>
<dbReference type="PROSITE" id="PS51257">
    <property type="entry name" value="PROKAR_LIPOPROTEIN"/>
    <property type="match status" value="1"/>
</dbReference>
<accession>A0AAE4CY08</accession>
<dbReference type="Proteomes" id="UP001183629">
    <property type="component" value="Unassembled WGS sequence"/>
</dbReference>
<evidence type="ECO:0000256" key="1">
    <source>
        <dbReference type="SAM" id="MobiDB-lite"/>
    </source>
</evidence>
<proteinExistence type="predicted"/>
<dbReference type="PANTHER" id="PTHR37489:SF1">
    <property type="entry name" value="DUF3500 DOMAIN-CONTAINING PROTEIN"/>
    <property type="match status" value="1"/>
</dbReference>
<evidence type="ECO:0000313" key="3">
    <source>
        <dbReference type="Proteomes" id="UP001183629"/>
    </source>
</evidence>
<protein>
    <recommendedName>
        <fullName evidence="4">DUF3500 domain-containing protein</fullName>
    </recommendedName>
</protein>
<dbReference type="RefSeq" id="WP_310424140.1">
    <property type="nucleotide sequence ID" value="NZ_JAVDYC010000001.1"/>
</dbReference>
<evidence type="ECO:0008006" key="4">
    <source>
        <dbReference type="Google" id="ProtNLM"/>
    </source>
</evidence>
<dbReference type="InterPro" id="IPR021889">
    <property type="entry name" value="DUF3500"/>
</dbReference>
<reference evidence="2 3" key="1">
    <citation type="submission" date="2023-07" db="EMBL/GenBank/DDBJ databases">
        <title>Sequencing the genomes of 1000 actinobacteria strains.</title>
        <authorList>
            <person name="Klenk H.-P."/>
        </authorList>
    </citation>
    <scope>NUCLEOTIDE SEQUENCE [LARGE SCALE GENOMIC DNA]</scope>
    <source>
        <strain evidence="2 3">DSM 44711</strain>
    </source>
</reference>
<name>A0AAE4CY08_9ACTN</name>
<sequence length="370" mass="38838">MARPRDSTSLGVAALAVSAGLLVLALTACSGDSGSLDPAPRASIPSSPAGSSAAPPNAPGASSSATTAIVTAANAFLATLTDSERDSVLFDRGDREQKQRWSNLPHGVFDREGLMVGDLAQSKVDAFLTMMRATLSPEGYHRVIDEWAADDALASRRGGSIGRQYYWFAIIGEPSPTEPWQWQFGGHHLSVNATVEGDALSMTPSFLGAEPATYDADGNSVRPLGDITDQAFSLVDSLSDAQRQRAVLGSQPIDLVLGAGQDCRSIPSEGLPGSEMTGAQQAAFRTLLSKYGGLGNGPHAAARQAQLEADLTTTHFAWYGPTTPGSAAYFRITGPRVVVEYSPQAMGGDPENHIHGIYRDPTNDYGGTVC</sequence>
<organism evidence="2 3">
    <name type="scientific">Catenuloplanes niger</name>
    <dbReference type="NCBI Taxonomy" id="587534"/>
    <lineage>
        <taxon>Bacteria</taxon>
        <taxon>Bacillati</taxon>
        <taxon>Actinomycetota</taxon>
        <taxon>Actinomycetes</taxon>
        <taxon>Micromonosporales</taxon>
        <taxon>Micromonosporaceae</taxon>
        <taxon>Catenuloplanes</taxon>
    </lineage>
</organism>
<gene>
    <name evidence="2" type="ORF">J2S44_007413</name>
</gene>